<keyword evidence="2" id="KW-1185">Reference proteome</keyword>
<dbReference type="Proteomes" id="UP001153954">
    <property type="component" value="Unassembled WGS sequence"/>
</dbReference>
<reference evidence="1" key="1">
    <citation type="submission" date="2022-03" db="EMBL/GenBank/DDBJ databases">
        <authorList>
            <person name="Tunstrom K."/>
        </authorList>
    </citation>
    <scope>NUCLEOTIDE SEQUENCE</scope>
</reference>
<organism evidence="1 2">
    <name type="scientific">Euphydryas editha</name>
    <name type="common">Edith's checkerspot</name>
    <dbReference type="NCBI Taxonomy" id="104508"/>
    <lineage>
        <taxon>Eukaryota</taxon>
        <taxon>Metazoa</taxon>
        <taxon>Ecdysozoa</taxon>
        <taxon>Arthropoda</taxon>
        <taxon>Hexapoda</taxon>
        <taxon>Insecta</taxon>
        <taxon>Pterygota</taxon>
        <taxon>Neoptera</taxon>
        <taxon>Endopterygota</taxon>
        <taxon>Lepidoptera</taxon>
        <taxon>Glossata</taxon>
        <taxon>Ditrysia</taxon>
        <taxon>Papilionoidea</taxon>
        <taxon>Nymphalidae</taxon>
        <taxon>Nymphalinae</taxon>
        <taxon>Euphydryas</taxon>
    </lineage>
</organism>
<name>A0AAU9UB58_EUPED</name>
<dbReference type="AlphaFoldDB" id="A0AAU9UB58"/>
<evidence type="ECO:0000313" key="2">
    <source>
        <dbReference type="Proteomes" id="UP001153954"/>
    </source>
</evidence>
<gene>
    <name evidence="1" type="ORF">EEDITHA_LOCUS11524</name>
</gene>
<evidence type="ECO:0000313" key="1">
    <source>
        <dbReference type="EMBL" id="CAH2096147.1"/>
    </source>
</evidence>
<proteinExistence type="predicted"/>
<sequence length="88" mass="9869">MQIQHQSRDRIKSGSIEILDSRSNIESGHFSKQVDQLTVSTLLVYVWKESLGELSGGQSTLVPLSLVLEMLLFKLAPLYIMNEALYSS</sequence>
<accession>A0AAU9UB58</accession>
<dbReference type="EMBL" id="CAKOGL010000016">
    <property type="protein sequence ID" value="CAH2096147.1"/>
    <property type="molecule type" value="Genomic_DNA"/>
</dbReference>
<protein>
    <submittedName>
        <fullName evidence="1">Uncharacterized protein</fullName>
    </submittedName>
</protein>
<comment type="caution">
    <text evidence="1">The sequence shown here is derived from an EMBL/GenBank/DDBJ whole genome shotgun (WGS) entry which is preliminary data.</text>
</comment>